<proteinExistence type="predicted"/>
<name>A0ABQ1H635_9BACL</name>
<comment type="caution">
    <text evidence="1">The sequence shown here is derived from an EMBL/GenBank/DDBJ whole genome shotgun (WGS) entry which is preliminary data.</text>
</comment>
<accession>A0ABQ1H635</accession>
<evidence type="ECO:0000313" key="1">
    <source>
        <dbReference type="EMBL" id="GGA58897.1"/>
    </source>
</evidence>
<evidence type="ECO:0000313" key="2">
    <source>
        <dbReference type="Proteomes" id="UP000617979"/>
    </source>
</evidence>
<organism evidence="1 2">
    <name type="scientific">Kroppenstedtia guangzhouensis</name>
    <dbReference type="NCBI Taxonomy" id="1274356"/>
    <lineage>
        <taxon>Bacteria</taxon>
        <taxon>Bacillati</taxon>
        <taxon>Bacillota</taxon>
        <taxon>Bacilli</taxon>
        <taxon>Bacillales</taxon>
        <taxon>Thermoactinomycetaceae</taxon>
        <taxon>Kroppenstedtia</taxon>
    </lineage>
</organism>
<protein>
    <submittedName>
        <fullName evidence="1">Uncharacterized protein</fullName>
    </submittedName>
</protein>
<sequence length="103" mass="11791">MEFTKWEMLMTAEVAMMRTGVDRAKVAEVLQEIEQITGEIDRGTETRIKARLGNQDENNQPSIDKETVESLLDVLRRCERFIDGGPAPKLTEDVRRAIEILED</sequence>
<keyword evidence="2" id="KW-1185">Reference proteome</keyword>
<reference evidence="2" key="1">
    <citation type="journal article" date="2019" name="Int. J. Syst. Evol. Microbiol.">
        <title>The Global Catalogue of Microorganisms (GCM) 10K type strain sequencing project: providing services to taxonomists for standard genome sequencing and annotation.</title>
        <authorList>
            <consortium name="The Broad Institute Genomics Platform"/>
            <consortium name="The Broad Institute Genome Sequencing Center for Infectious Disease"/>
            <person name="Wu L."/>
            <person name="Ma J."/>
        </authorList>
    </citation>
    <scope>NUCLEOTIDE SEQUENCE [LARGE SCALE GENOMIC DNA]</scope>
    <source>
        <strain evidence="2">CGMCC 1.12404</strain>
    </source>
</reference>
<dbReference type="RefSeq" id="WP_072511465.1">
    <property type="nucleotide sequence ID" value="NZ_BMEX01000036.1"/>
</dbReference>
<gene>
    <name evidence="1" type="ORF">GCM10007416_35080</name>
</gene>
<dbReference type="Proteomes" id="UP000617979">
    <property type="component" value="Unassembled WGS sequence"/>
</dbReference>
<dbReference type="EMBL" id="BMEX01000036">
    <property type="protein sequence ID" value="GGA58897.1"/>
    <property type="molecule type" value="Genomic_DNA"/>
</dbReference>